<dbReference type="EMBL" id="QOKV01000025">
    <property type="protein sequence ID" value="KAA0678870.1"/>
    <property type="molecule type" value="Genomic_DNA"/>
</dbReference>
<organism evidence="7 8">
    <name type="scientific">Azospirillum brasilense</name>
    <dbReference type="NCBI Taxonomy" id="192"/>
    <lineage>
        <taxon>Bacteria</taxon>
        <taxon>Pseudomonadati</taxon>
        <taxon>Pseudomonadota</taxon>
        <taxon>Alphaproteobacteria</taxon>
        <taxon>Rhodospirillales</taxon>
        <taxon>Azospirillaceae</taxon>
        <taxon>Azospirillum</taxon>
    </lineage>
</organism>
<evidence type="ECO:0000313" key="8">
    <source>
        <dbReference type="Proteomes" id="UP000476837"/>
    </source>
</evidence>
<evidence type="ECO:0000259" key="6">
    <source>
        <dbReference type="Pfam" id="PF22740"/>
    </source>
</evidence>
<feature type="domain" description="RapZ C-terminal" evidence="6">
    <location>
        <begin position="181"/>
        <end position="300"/>
    </location>
</feature>
<feature type="binding site" evidence="4">
    <location>
        <begin position="75"/>
        <end position="78"/>
    </location>
    <ligand>
        <name>GTP</name>
        <dbReference type="ChEBI" id="CHEBI:37565"/>
    </ligand>
</feature>
<dbReference type="NCBIfam" id="NF003828">
    <property type="entry name" value="PRK05416.1"/>
    <property type="match status" value="1"/>
</dbReference>
<name>A0A6L3ATH9_AZOBR</name>
<dbReference type="SUPFAM" id="SSF52540">
    <property type="entry name" value="P-loop containing nucleoside triphosphate hydrolases"/>
    <property type="match status" value="1"/>
</dbReference>
<dbReference type="InterPro" id="IPR027417">
    <property type="entry name" value="P-loop_NTPase"/>
</dbReference>
<dbReference type="PANTHER" id="PTHR30448">
    <property type="entry name" value="RNASE ADAPTER PROTEIN RAPZ"/>
    <property type="match status" value="1"/>
</dbReference>
<dbReference type="InterPro" id="IPR053930">
    <property type="entry name" value="RapZ-like_N"/>
</dbReference>
<dbReference type="PIRSF" id="PIRSF005052">
    <property type="entry name" value="P-loopkin"/>
    <property type="match status" value="1"/>
</dbReference>
<proteinExistence type="inferred from homology"/>
<evidence type="ECO:0000256" key="2">
    <source>
        <dbReference type="ARBA" id="ARBA00022840"/>
    </source>
</evidence>
<dbReference type="HAMAP" id="MF_00636">
    <property type="entry name" value="RapZ_like"/>
    <property type="match status" value="1"/>
</dbReference>
<dbReference type="PANTHER" id="PTHR30448:SF0">
    <property type="entry name" value="RNASE ADAPTER PROTEIN RAPZ"/>
    <property type="match status" value="1"/>
</dbReference>
<dbReference type="RefSeq" id="WP_149167537.1">
    <property type="nucleotide sequence ID" value="NZ_QOKV01000025.1"/>
</dbReference>
<dbReference type="Pfam" id="PF03668">
    <property type="entry name" value="RapZ-like_N"/>
    <property type="match status" value="1"/>
</dbReference>
<evidence type="ECO:0000259" key="5">
    <source>
        <dbReference type="Pfam" id="PF03668"/>
    </source>
</evidence>
<dbReference type="GO" id="GO:0005525">
    <property type="term" value="F:GTP binding"/>
    <property type="evidence" value="ECO:0007669"/>
    <property type="project" value="UniProtKB-UniRule"/>
</dbReference>
<dbReference type="AlphaFoldDB" id="A0A6L3ATH9"/>
<evidence type="ECO:0000256" key="1">
    <source>
        <dbReference type="ARBA" id="ARBA00022741"/>
    </source>
</evidence>
<keyword evidence="2 4" id="KW-0067">ATP-binding</keyword>
<comment type="caution">
    <text evidence="4">Lacks conserved residue(s) required for the propagation of feature annotation.</text>
</comment>
<evidence type="ECO:0000256" key="3">
    <source>
        <dbReference type="ARBA" id="ARBA00023134"/>
    </source>
</evidence>
<keyword evidence="1 4" id="KW-0547">Nucleotide-binding</keyword>
<gene>
    <name evidence="7" type="ORF">DS837_26780</name>
</gene>
<dbReference type="InterPro" id="IPR005337">
    <property type="entry name" value="RapZ-like"/>
</dbReference>
<dbReference type="Gene3D" id="3.40.50.300">
    <property type="entry name" value="P-loop containing nucleotide triphosphate hydrolases"/>
    <property type="match status" value="1"/>
</dbReference>
<dbReference type="GO" id="GO:0005524">
    <property type="term" value="F:ATP binding"/>
    <property type="evidence" value="ECO:0007669"/>
    <property type="project" value="UniProtKB-UniRule"/>
</dbReference>
<evidence type="ECO:0000256" key="4">
    <source>
        <dbReference type="HAMAP-Rule" id="MF_00636"/>
    </source>
</evidence>
<sequence>MTDRLPFESHPTERLTGQDGQLVLVTGMSGAGMSIALKALEDLGYEAVDNLRLSLVPALLEQADPRRRPLALVIDSRTRDFSAHAMLEEVEALKSHAELDVRLVFLDCGDETLQRRFTETRRRHPLAIDRPVPDGIQLERAMLLPLKQQADVTIDTTQLSIHDLRRILAGNFQIGTQAALQVFVTSFSFRMGLPREADLVFDVRFLTNPHYDPELRPLTGLDPRVAARVEDDPDFAEFFRHLTDLLQPLLPRYKQEGKSYLTIAIGCTGGKHRSVFVAERLAAWLDGLGLTVGISHRELERQAPRAG</sequence>
<dbReference type="InterPro" id="IPR053931">
    <property type="entry name" value="RapZ_C"/>
</dbReference>
<protein>
    <submittedName>
        <fullName evidence="7">RNase adapter RapZ</fullName>
    </submittedName>
</protein>
<accession>A0A6L3ATH9</accession>
<dbReference type="Proteomes" id="UP000476837">
    <property type="component" value="Unassembled WGS sequence"/>
</dbReference>
<dbReference type="Pfam" id="PF22740">
    <property type="entry name" value="PapZ_C"/>
    <property type="match status" value="1"/>
</dbReference>
<reference evidence="7 8" key="1">
    <citation type="submission" date="2018-07" db="EMBL/GenBank/DDBJ databases">
        <title>Genome sequence of Roseomonas fauriae ATCC 49958.</title>
        <authorList>
            <person name="Sant'Anna F.H."/>
            <person name="Baldani J.I."/>
            <person name="Zilli J.E."/>
            <person name="Reis V.M."/>
            <person name="Hartmann A."/>
            <person name="Cruz L."/>
            <person name="de Souza E.M."/>
            <person name="de Oliveira Pedrosa F."/>
            <person name="Passaglia L.M.P."/>
        </authorList>
    </citation>
    <scope>NUCLEOTIDE SEQUENCE [LARGE SCALE GENOMIC DNA]</scope>
    <source>
        <strain evidence="7 8">ATCC 49958</strain>
    </source>
</reference>
<evidence type="ECO:0000313" key="7">
    <source>
        <dbReference type="EMBL" id="KAA0678870.1"/>
    </source>
</evidence>
<feature type="domain" description="RapZ-like N-terminal" evidence="5">
    <location>
        <begin position="21"/>
        <end position="172"/>
    </location>
</feature>
<keyword evidence="3 4" id="KW-0342">GTP-binding</keyword>
<comment type="caution">
    <text evidence="7">The sequence shown here is derived from an EMBL/GenBank/DDBJ whole genome shotgun (WGS) entry which is preliminary data.</text>
</comment>